<name>A0ACC1AKJ7_9ROSI</name>
<organism evidence="1 2">
    <name type="scientific">Pistacia atlantica</name>
    <dbReference type="NCBI Taxonomy" id="434234"/>
    <lineage>
        <taxon>Eukaryota</taxon>
        <taxon>Viridiplantae</taxon>
        <taxon>Streptophyta</taxon>
        <taxon>Embryophyta</taxon>
        <taxon>Tracheophyta</taxon>
        <taxon>Spermatophyta</taxon>
        <taxon>Magnoliopsida</taxon>
        <taxon>eudicotyledons</taxon>
        <taxon>Gunneridae</taxon>
        <taxon>Pentapetalae</taxon>
        <taxon>rosids</taxon>
        <taxon>malvids</taxon>
        <taxon>Sapindales</taxon>
        <taxon>Anacardiaceae</taxon>
        <taxon>Pistacia</taxon>
    </lineage>
</organism>
<proteinExistence type="predicted"/>
<keyword evidence="2" id="KW-1185">Reference proteome</keyword>
<accession>A0ACC1AKJ7</accession>
<dbReference type="EMBL" id="CM047906">
    <property type="protein sequence ID" value="KAJ0087089.1"/>
    <property type="molecule type" value="Genomic_DNA"/>
</dbReference>
<comment type="caution">
    <text evidence="1">The sequence shown here is derived from an EMBL/GenBank/DDBJ whole genome shotgun (WGS) entry which is preliminary data.</text>
</comment>
<sequence length="114" mass="12508">MRIPNLLEVLSFLLLLLLLLNGSLKLAEASQRKKKCPEPEQTHARVIGRIGGVIDLSSRVGKEQKIGMEMAVTDFHRSTACSEKLVLHLKDSHGNIRGAVSGGKVFLCSTLKPY</sequence>
<dbReference type="Proteomes" id="UP001164250">
    <property type="component" value="Chromosome 10"/>
</dbReference>
<reference evidence="2" key="1">
    <citation type="journal article" date="2023" name="G3 (Bethesda)">
        <title>Genome assembly and association tests identify interacting loci associated with vigor, precocity, and sex in interspecific pistachio rootstocks.</title>
        <authorList>
            <person name="Palmer W."/>
            <person name="Jacygrad E."/>
            <person name="Sagayaradj S."/>
            <person name="Cavanaugh K."/>
            <person name="Han R."/>
            <person name="Bertier L."/>
            <person name="Beede B."/>
            <person name="Kafkas S."/>
            <person name="Golino D."/>
            <person name="Preece J."/>
            <person name="Michelmore R."/>
        </authorList>
    </citation>
    <scope>NUCLEOTIDE SEQUENCE [LARGE SCALE GENOMIC DNA]</scope>
</reference>
<gene>
    <name evidence="1" type="ORF">Patl1_08940</name>
</gene>
<evidence type="ECO:0000313" key="1">
    <source>
        <dbReference type="EMBL" id="KAJ0087089.1"/>
    </source>
</evidence>
<evidence type="ECO:0000313" key="2">
    <source>
        <dbReference type="Proteomes" id="UP001164250"/>
    </source>
</evidence>
<protein>
    <submittedName>
        <fullName evidence="1">Uncharacterized protein</fullName>
    </submittedName>
</protein>